<dbReference type="InterPro" id="IPR002905">
    <property type="entry name" value="Trm1"/>
</dbReference>
<evidence type="ECO:0000313" key="11">
    <source>
        <dbReference type="EMBL" id="KAK9907631.1"/>
    </source>
</evidence>
<dbReference type="Pfam" id="PF02005">
    <property type="entry name" value="TRM"/>
    <property type="match status" value="1"/>
</dbReference>
<keyword evidence="12" id="KW-1185">Reference proteome</keyword>
<dbReference type="Gene3D" id="3.30.56.70">
    <property type="entry name" value="N2,N2-dimethylguanosine tRNA methyltransferase, C-terminal domain"/>
    <property type="match status" value="1"/>
</dbReference>
<dbReference type="InterPro" id="IPR029063">
    <property type="entry name" value="SAM-dependent_MTases_sf"/>
</dbReference>
<dbReference type="PANTHER" id="PTHR10631">
    <property type="entry name" value="N 2 ,N 2 -DIMETHYLGUANOSINE TRNA METHYLTRANSFERASE"/>
    <property type="match status" value="1"/>
</dbReference>
<dbReference type="PANTHER" id="PTHR10631:SF3">
    <property type="entry name" value="TRNA (GUANINE(26)-N(2))-DIMETHYLTRANSFERASE"/>
    <property type="match status" value="1"/>
</dbReference>
<dbReference type="EMBL" id="JALJOT010000009">
    <property type="protein sequence ID" value="KAK9907631.1"/>
    <property type="molecule type" value="Genomic_DNA"/>
</dbReference>
<keyword evidence="6 9" id="KW-0694">RNA-binding</keyword>
<keyword evidence="4 9" id="KW-0949">S-adenosyl-L-methionine</keyword>
<dbReference type="PROSITE" id="PS51626">
    <property type="entry name" value="SAM_MT_TRM1"/>
    <property type="match status" value="1"/>
</dbReference>
<evidence type="ECO:0000256" key="3">
    <source>
        <dbReference type="ARBA" id="ARBA00022679"/>
    </source>
</evidence>
<dbReference type="NCBIfam" id="TIGR00308">
    <property type="entry name" value="TRM1"/>
    <property type="match status" value="1"/>
</dbReference>
<comment type="caution">
    <text evidence="11">The sequence shown here is derived from an EMBL/GenBank/DDBJ whole genome shotgun (WGS) entry which is preliminary data.</text>
</comment>
<dbReference type="Proteomes" id="UP001491310">
    <property type="component" value="Unassembled WGS sequence"/>
</dbReference>
<evidence type="ECO:0000313" key="12">
    <source>
        <dbReference type="Proteomes" id="UP001491310"/>
    </source>
</evidence>
<reference evidence="11 12" key="1">
    <citation type="journal article" date="2024" name="Nat. Commun.">
        <title>Phylogenomics reveals the evolutionary origins of lichenization in chlorophyte algae.</title>
        <authorList>
            <person name="Puginier C."/>
            <person name="Libourel C."/>
            <person name="Otte J."/>
            <person name="Skaloud P."/>
            <person name="Haon M."/>
            <person name="Grisel S."/>
            <person name="Petersen M."/>
            <person name="Berrin J.G."/>
            <person name="Delaux P.M."/>
            <person name="Dal Grande F."/>
            <person name="Keller J."/>
        </authorList>
    </citation>
    <scope>NUCLEOTIDE SEQUENCE [LARGE SCALE GENOMIC DNA]</scope>
    <source>
        <strain evidence="11 12">SAG 216-7</strain>
    </source>
</reference>
<gene>
    <name evidence="11" type="ORF">WJX75_007284</name>
</gene>
<evidence type="ECO:0000256" key="8">
    <source>
        <dbReference type="ARBA" id="ARBA00051897"/>
    </source>
</evidence>
<evidence type="ECO:0000256" key="7">
    <source>
        <dbReference type="ARBA" id="ARBA00039099"/>
    </source>
</evidence>
<dbReference type="SUPFAM" id="SSF53335">
    <property type="entry name" value="S-adenosyl-L-methionine-dependent methyltransferases"/>
    <property type="match status" value="1"/>
</dbReference>
<accession>A0ABR2YLU6</accession>
<dbReference type="EC" id="2.1.1.216" evidence="7 9"/>
<evidence type="ECO:0000256" key="10">
    <source>
        <dbReference type="SAM" id="MobiDB-lite"/>
    </source>
</evidence>
<dbReference type="CDD" id="cd02440">
    <property type="entry name" value="AdoMet_MTases"/>
    <property type="match status" value="1"/>
</dbReference>
<dbReference type="InterPro" id="IPR042296">
    <property type="entry name" value="tRNA_met_Trm1_C"/>
</dbReference>
<keyword evidence="3 9" id="KW-0808">Transferase</keyword>
<keyword evidence="5 9" id="KW-0819">tRNA processing</keyword>
<sequence>MAGGQPSGRIPVSVPEGYTLLKEGQATILQHGNDVFYNPAQVINRDLSIAVLRYFVQQRREEIAAGAIRRIRKARPAPLPAAAAAAAQLPPASEAAAAAAPGQPAEALAAAATEQPSRGIAEAAEAPSTSGRAATDDGALDPDIRILEGLAASGLRSIRYALEIDGVKRIDANDLDEKAAAAVRSNLEYNDPKASGLVRPTQGDVRLMALQNPDGYEAVDLDPYGSPAQFLDSAVQAVSEGGLLLVTATDMAVLCGNNGEACWGKYGCYPLHKPYCHEQALRIVLACIEAHANRYKRHIVPVLSLSIDFYVRIFVRVYSSAEKVKESATKQMYVYQSSGCDSFYTQRVARKFVKGRSTKYGPGAGPAVPQACPETGSGFQMGGPMWAGPIHDPAWIQGLLDSIEADKERYAAFGKIKGLLTSASEELHDAPLYYNLHAVCKTLHVTPPSGDTVRSALINAGYRVSGTHANPLGLKTDAPPEVFWDVMRCWVAEHPTKKSPDPESYAGKLLSKPPQLKANFARARGATSAAKTAKVARFIPNPEAYWGPKPKAGRPQKVLGGQKGEAPAQATPSMEAAAGPGEAEAAEQPLPELHNGVNGTATDGISELHDSVMAGTEEAAKSL</sequence>
<name>A0ABR2YLU6_9CHLO</name>
<dbReference type="Gene3D" id="3.40.50.150">
    <property type="entry name" value="Vaccinia Virus protein VP39"/>
    <property type="match status" value="1"/>
</dbReference>
<feature type="region of interest" description="Disordered" evidence="10">
    <location>
        <begin position="543"/>
        <end position="623"/>
    </location>
</feature>
<evidence type="ECO:0000256" key="1">
    <source>
        <dbReference type="ARBA" id="ARBA00022555"/>
    </source>
</evidence>
<evidence type="ECO:0000256" key="9">
    <source>
        <dbReference type="PROSITE-ProRule" id="PRU00958"/>
    </source>
</evidence>
<comment type="catalytic activity">
    <reaction evidence="8 9">
        <text>guanosine(26) in tRNA + 2 S-adenosyl-L-methionine = N(2)-dimethylguanosine(26) in tRNA + 2 S-adenosyl-L-homocysteine + 2 H(+)</text>
        <dbReference type="Rhea" id="RHEA:43140"/>
        <dbReference type="Rhea" id="RHEA-COMP:10359"/>
        <dbReference type="Rhea" id="RHEA-COMP:10360"/>
        <dbReference type="ChEBI" id="CHEBI:15378"/>
        <dbReference type="ChEBI" id="CHEBI:57856"/>
        <dbReference type="ChEBI" id="CHEBI:59789"/>
        <dbReference type="ChEBI" id="CHEBI:74269"/>
        <dbReference type="ChEBI" id="CHEBI:74513"/>
        <dbReference type="EC" id="2.1.1.216"/>
    </reaction>
</comment>
<organism evidence="11 12">
    <name type="scientific">Coccomyxa subellipsoidea</name>
    <dbReference type="NCBI Taxonomy" id="248742"/>
    <lineage>
        <taxon>Eukaryota</taxon>
        <taxon>Viridiplantae</taxon>
        <taxon>Chlorophyta</taxon>
        <taxon>core chlorophytes</taxon>
        <taxon>Trebouxiophyceae</taxon>
        <taxon>Trebouxiophyceae incertae sedis</taxon>
        <taxon>Coccomyxaceae</taxon>
        <taxon>Coccomyxa</taxon>
    </lineage>
</organism>
<evidence type="ECO:0000256" key="6">
    <source>
        <dbReference type="ARBA" id="ARBA00022884"/>
    </source>
</evidence>
<evidence type="ECO:0000256" key="2">
    <source>
        <dbReference type="ARBA" id="ARBA00022603"/>
    </source>
</evidence>
<comment type="similarity">
    <text evidence="9">Belongs to the class I-like SAM-binding methyltransferase superfamily. Trm1 family.</text>
</comment>
<feature type="region of interest" description="Disordered" evidence="10">
    <location>
        <begin position="106"/>
        <end position="138"/>
    </location>
</feature>
<keyword evidence="2 9" id="KW-0489">Methyltransferase</keyword>
<evidence type="ECO:0000256" key="5">
    <source>
        <dbReference type="ARBA" id="ARBA00022694"/>
    </source>
</evidence>
<proteinExistence type="inferred from homology"/>
<evidence type="ECO:0000256" key="4">
    <source>
        <dbReference type="ARBA" id="ARBA00022691"/>
    </source>
</evidence>
<protein>
    <recommendedName>
        <fullName evidence="7 9">tRNA (guanine(26)-N(2))-dimethyltransferase</fullName>
        <ecNumber evidence="7 9">2.1.1.216</ecNumber>
    </recommendedName>
</protein>
<keyword evidence="1 9" id="KW-0820">tRNA-binding</keyword>
<feature type="compositionally biased region" description="Low complexity" evidence="10">
    <location>
        <begin position="575"/>
        <end position="593"/>
    </location>
</feature>